<dbReference type="Proteomes" id="UP000002640">
    <property type="component" value="Unassembled WGS sequence"/>
</dbReference>
<dbReference type="KEGG" id="psoj:PHYSODRAFT_294104"/>
<accession>G4YMF6</accession>
<dbReference type="RefSeq" id="XP_009515857.1">
    <property type="nucleotide sequence ID" value="XM_009517562.1"/>
</dbReference>
<keyword evidence="3" id="KW-1185">Reference proteome</keyword>
<proteinExistence type="predicted"/>
<evidence type="ECO:0000313" key="2">
    <source>
        <dbReference type="EMBL" id="EGZ28582.1"/>
    </source>
</evidence>
<dbReference type="AlphaFoldDB" id="G4YMF6"/>
<dbReference type="EMBL" id="JH159151">
    <property type="protein sequence ID" value="EGZ28582.1"/>
    <property type="molecule type" value="Genomic_DNA"/>
</dbReference>
<feature type="compositionally biased region" description="Acidic residues" evidence="1">
    <location>
        <begin position="150"/>
        <end position="159"/>
    </location>
</feature>
<evidence type="ECO:0000256" key="1">
    <source>
        <dbReference type="SAM" id="MobiDB-lite"/>
    </source>
</evidence>
<feature type="region of interest" description="Disordered" evidence="1">
    <location>
        <begin position="120"/>
        <end position="183"/>
    </location>
</feature>
<gene>
    <name evidence="2" type="ORF">PHYSODRAFT_294104</name>
</gene>
<evidence type="ECO:0000313" key="3">
    <source>
        <dbReference type="Proteomes" id="UP000002640"/>
    </source>
</evidence>
<protein>
    <submittedName>
        <fullName evidence="2">Uncharacterized protein</fullName>
    </submittedName>
</protein>
<organism evidence="2 3">
    <name type="scientific">Phytophthora sojae (strain P6497)</name>
    <name type="common">Soybean stem and root rot agent</name>
    <name type="synonym">Phytophthora megasperma f. sp. glycines</name>
    <dbReference type="NCBI Taxonomy" id="1094619"/>
    <lineage>
        <taxon>Eukaryota</taxon>
        <taxon>Sar</taxon>
        <taxon>Stramenopiles</taxon>
        <taxon>Oomycota</taxon>
        <taxon>Peronosporomycetes</taxon>
        <taxon>Peronosporales</taxon>
        <taxon>Peronosporaceae</taxon>
        <taxon>Phytophthora</taxon>
    </lineage>
</organism>
<sequence>MYKLLTPIIDCTHAYARFILRSLFLVSLTRRKPFSLFVRPSRREVTEALNTALEGMQSVTADPRPIPADEIEKALATARAIARRGQSSASVETTSSSNFPVLVTEDSTLLQLEHKDFLDDTDLTGAPPQGFAVLEGDVSTDELMQPTDKEDVDEEVENGNDERNGPAPDNQCSEPTPLPADSEASCRAQIQNLVQPIMSAQGFLNKLMEQAEIILVHGTTDVGSYMTSFVLVDRSLNKLGNSDGVELGAPGKEVIVMFDLVWTLACD</sequence>
<dbReference type="GeneID" id="20641056"/>
<reference evidence="2 3" key="1">
    <citation type="journal article" date="2006" name="Science">
        <title>Phytophthora genome sequences uncover evolutionary origins and mechanisms of pathogenesis.</title>
        <authorList>
            <person name="Tyler B.M."/>
            <person name="Tripathy S."/>
            <person name="Zhang X."/>
            <person name="Dehal P."/>
            <person name="Jiang R.H."/>
            <person name="Aerts A."/>
            <person name="Arredondo F.D."/>
            <person name="Baxter L."/>
            <person name="Bensasson D."/>
            <person name="Beynon J.L."/>
            <person name="Chapman J."/>
            <person name="Damasceno C.M."/>
            <person name="Dorrance A.E."/>
            <person name="Dou D."/>
            <person name="Dickerman A.W."/>
            <person name="Dubchak I.L."/>
            <person name="Garbelotto M."/>
            <person name="Gijzen M."/>
            <person name="Gordon S.G."/>
            <person name="Govers F."/>
            <person name="Grunwald N.J."/>
            <person name="Huang W."/>
            <person name="Ivors K.L."/>
            <person name="Jones R.W."/>
            <person name="Kamoun S."/>
            <person name="Krampis K."/>
            <person name="Lamour K.H."/>
            <person name="Lee M.K."/>
            <person name="McDonald W.H."/>
            <person name="Medina M."/>
            <person name="Meijer H.J."/>
            <person name="Nordberg E.K."/>
            <person name="Maclean D.J."/>
            <person name="Ospina-Giraldo M.D."/>
            <person name="Morris P.F."/>
            <person name="Phuntumart V."/>
            <person name="Putnam N.H."/>
            <person name="Rash S."/>
            <person name="Rose J.K."/>
            <person name="Sakihama Y."/>
            <person name="Salamov A.A."/>
            <person name="Savidor A."/>
            <person name="Scheuring C.F."/>
            <person name="Smith B.M."/>
            <person name="Sobral B.W."/>
            <person name="Terry A."/>
            <person name="Torto-Alalibo T.A."/>
            <person name="Win J."/>
            <person name="Xu Z."/>
            <person name="Zhang H."/>
            <person name="Grigoriev I.V."/>
            <person name="Rokhsar D.S."/>
            <person name="Boore J.L."/>
        </authorList>
    </citation>
    <scope>NUCLEOTIDE SEQUENCE [LARGE SCALE GENOMIC DNA]</scope>
    <source>
        <strain evidence="2 3">P6497</strain>
    </source>
</reference>
<dbReference type="InParanoid" id="G4YMF6"/>
<name>G4YMF6_PHYSP</name>
<dbReference type="SMR" id="G4YMF6"/>